<evidence type="ECO:0000256" key="12">
    <source>
        <dbReference type="HAMAP-Rule" id="MF_00388"/>
    </source>
</evidence>
<comment type="catalytic activity">
    <reaction evidence="11 12">
        <text>a UDP-3-O-[(3R)-3-hydroxyacyl]-N-acetyl-alpha-D-glucosamine + H2O = a UDP-3-O-[(3R)-3-hydroxyacyl]-alpha-D-glucosamine + acetate</text>
        <dbReference type="Rhea" id="RHEA:67816"/>
        <dbReference type="ChEBI" id="CHEBI:15377"/>
        <dbReference type="ChEBI" id="CHEBI:30089"/>
        <dbReference type="ChEBI" id="CHEBI:137740"/>
        <dbReference type="ChEBI" id="CHEBI:173225"/>
        <dbReference type="EC" id="3.5.1.108"/>
    </reaction>
</comment>
<dbReference type="GO" id="GO:0103117">
    <property type="term" value="F:UDP-3-O-acyl-N-acetylglucosamine deacetylase activity"/>
    <property type="evidence" value="ECO:0007669"/>
    <property type="project" value="UniProtKB-UniRule"/>
</dbReference>
<feature type="region of interest" description="Disordered" evidence="13">
    <location>
        <begin position="283"/>
        <end position="305"/>
    </location>
</feature>
<evidence type="ECO:0000256" key="8">
    <source>
        <dbReference type="ARBA" id="ARBA00022801"/>
    </source>
</evidence>
<dbReference type="PANTHER" id="PTHR33694:SF1">
    <property type="entry name" value="UDP-3-O-ACYL-N-ACETYLGLUCOSAMINE DEACETYLASE 1, MITOCHONDRIAL-RELATED"/>
    <property type="match status" value="1"/>
</dbReference>
<dbReference type="GO" id="GO:0009245">
    <property type="term" value="P:lipid A biosynthetic process"/>
    <property type="evidence" value="ECO:0007669"/>
    <property type="project" value="UniProtKB-UniRule"/>
</dbReference>
<evidence type="ECO:0000256" key="3">
    <source>
        <dbReference type="ARBA" id="ARBA00005002"/>
    </source>
</evidence>
<keyword evidence="10 12" id="KW-0443">Lipid metabolism</keyword>
<comment type="similarity">
    <text evidence="12">Belongs to the LpxC family.</text>
</comment>
<evidence type="ECO:0000256" key="4">
    <source>
        <dbReference type="ARBA" id="ARBA00012745"/>
    </source>
</evidence>
<dbReference type="EC" id="3.5.1.108" evidence="4 12"/>
<dbReference type="PANTHER" id="PTHR33694">
    <property type="entry name" value="UDP-3-O-ACYL-N-ACETYLGLUCOSAMINE DEACETYLASE 1, MITOCHONDRIAL-RELATED"/>
    <property type="match status" value="1"/>
</dbReference>
<feature type="binding site" evidence="12">
    <location>
        <position position="238"/>
    </location>
    <ligand>
        <name>Zn(2+)</name>
        <dbReference type="ChEBI" id="CHEBI:29105"/>
    </ligand>
</feature>
<dbReference type="NCBIfam" id="TIGR00325">
    <property type="entry name" value="lpxC"/>
    <property type="match status" value="1"/>
</dbReference>
<evidence type="ECO:0000256" key="10">
    <source>
        <dbReference type="ARBA" id="ARBA00023098"/>
    </source>
</evidence>
<evidence type="ECO:0000256" key="11">
    <source>
        <dbReference type="ARBA" id="ARBA00024535"/>
    </source>
</evidence>
<dbReference type="InterPro" id="IPR011334">
    <property type="entry name" value="UDP-acyl_GlcNac_deAcase_C"/>
</dbReference>
<sequence>MKLQKTLVRPVEIRGVGLHSGREVSLVLRPAPENHGIVFHRSDLGSVYIPAHVRFVSRERSTLSTVLFDGQATVQTVEHLLSALAGLSVDNVIAEVDGAELPILDGSARNVIEAIREGGLCEQRKAQSFYRITRAEEFSSEGRYMSVAPSENFEVDYEIDFGGGLVQRAGFILSEGIYDREISRAKTFCFESDIQKMRSMGLAKGGSLSNALVMGKEALLNPEQQTYDDEFVRHKILDFLGDMRLLDRPILGRFVVRRGGHAFHTDCLRTLWESGNLAISPVADSPASSSLKGRKSQIPVSPALR</sequence>
<evidence type="ECO:0000313" key="14">
    <source>
        <dbReference type="EMBL" id="EES53332.1"/>
    </source>
</evidence>
<dbReference type="InterPro" id="IPR020568">
    <property type="entry name" value="Ribosomal_Su5_D2-typ_SF"/>
</dbReference>
<reference evidence="14 15" key="1">
    <citation type="journal article" date="2009" name="Appl. Environ. Microbiol.">
        <title>Community genomic and proteomic analyses of chemoautotrophic iron-oxidizing "Leptospirillum rubarum" (Group II) and "Leptospirillum ferrodiazotrophum" (Group III) bacteria in acid mine drainage biofilms.</title>
        <authorList>
            <person name="Goltsman D.S."/>
            <person name="Denef V.J."/>
            <person name="Singer S.W."/>
            <person name="VerBerkmoes N.C."/>
            <person name="Lefsrud M."/>
            <person name="Mueller R.S."/>
            <person name="Dick G.J."/>
            <person name="Sun C.L."/>
            <person name="Wheeler K.E."/>
            <person name="Zemla A."/>
            <person name="Baker B.J."/>
            <person name="Hauser L."/>
            <person name="Land M."/>
            <person name="Shah M.B."/>
            <person name="Thelen M.P."/>
            <person name="Hettich R.L."/>
            <person name="Banfield J.F."/>
        </authorList>
    </citation>
    <scope>NUCLEOTIDE SEQUENCE [LARGE SCALE GENOMIC DNA]</scope>
</reference>
<dbReference type="GO" id="GO:0046872">
    <property type="term" value="F:metal ion binding"/>
    <property type="evidence" value="ECO:0007669"/>
    <property type="project" value="UniProtKB-KW"/>
</dbReference>
<gene>
    <name evidence="12" type="primary">lpxC</name>
    <name evidence="14" type="ORF">UBAL3_79520053</name>
</gene>
<feature type="active site" description="Proton donor" evidence="12">
    <location>
        <position position="261"/>
    </location>
</feature>
<comment type="pathway">
    <text evidence="3 12">Glycolipid biosynthesis; lipid IV(A) biosynthesis; lipid IV(A) from (3R)-3-hydroxytetradecanoyl-[acyl-carrier-protein] and UDP-N-acetyl-alpha-D-glucosamine: step 2/6.</text>
</comment>
<keyword evidence="15" id="KW-1185">Reference proteome</keyword>
<dbReference type="InterPro" id="IPR015870">
    <property type="entry name" value="UDP-acyl_N-AcGlcN_deAcase_N"/>
</dbReference>
<organism evidence="14 15">
    <name type="scientific">Leptospirillum ferrodiazotrophum</name>
    <dbReference type="NCBI Taxonomy" id="412449"/>
    <lineage>
        <taxon>Bacteria</taxon>
        <taxon>Pseudomonadati</taxon>
        <taxon>Nitrospirota</taxon>
        <taxon>Nitrospiria</taxon>
        <taxon>Nitrospirales</taxon>
        <taxon>Nitrospiraceae</taxon>
        <taxon>Leptospirillum</taxon>
    </lineage>
</organism>
<dbReference type="Gene3D" id="3.30.230.20">
    <property type="entry name" value="lpxc deacetylase, domain 1"/>
    <property type="match status" value="1"/>
</dbReference>
<accession>C6HVN5</accession>
<evidence type="ECO:0000256" key="2">
    <source>
        <dbReference type="ARBA" id="ARBA00002923"/>
    </source>
</evidence>
<comment type="function">
    <text evidence="2 12">Catalyzes the hydrolysis of UDP-3-O-myristoyl-N-acetylglucosamine to form UDP-3-O-myristoylglucosamine and acetate, the committed step in lipid A biosynthesis.</text>
</comment>
<keyword evidence="5 12" id="KW-0444">Lipid biosynthesis</keyword>
<dbReference type="Proteomes" id="UP000009374">
    <property type="component" value="Unassembled WGS sequence"/>
</dbReference>
<proteinExistence type="inferred from homology"/>
<dbReference type="AlphaFoldDB" id="C6HVN5"/>
<dbReference type="SUPFAM" id="SSF54211">
    <property type="entry name" value="Ribosomal protein S5 domain 2-like"/>
    <property type="match status" value="2"/>
</dbReference>
<feature type="binding site" evidence="12">
    <location>
        <position position="234"/>
    </location>
    <ligand>
        <name>Zn(2+)</name>
        <dbReference type="ChEBI" id="CHEBI:29105"/>
    </ligand>
</feature>
<keyword evidence="7 12" id="KW-0479">Metal-binding</keyword>
<dbReference type="Pfam" id="PF03331">
    <property type="entry name" value="LpxC"/>
    <property type="match status" value="1"/>
</dbReference>
<evidence type="ECO:0000256" key="13">
    <source>
        <dbReference type="SAM" id="MobiDB-lite"/>
    </source>
</evidence>
<dbReference type="EMBL" id="GG693865">
    <property type="protein sequence ID" value="EES53332.1"/>
    <property type="molecule type" value="Genomic_DNA"/>
</dbReference>
<dbReference type="GO" id="GO:0016020">
    <property type="term" value="C:membrane"/>
    <property type="evidence" value="ECO:0007669"/>
    <property type="project" value="GOC"/>
</dbReference>
<evidence type="ECO:0000256" key="7">
    <source>
        <dbReference type="ARBA" id="ARBA00022723"/>
    </source>
</evidence>
<feature type="binding site" evidence="12">
    <location>
        <position position="79"/>
    </location>
    <ligand>
        <name>Zn(2+)</name>
        <dbReference type="ChEBI" id="CHEBI:29105"/>
    </ligand>
</feature>
<dbReference type="InterPro" id="IPR004463">
    <property type="entry name" value="UDP-acyl_GlcNac_deAcase"/>
</dbReference>
<protein>
    <recommendedName>
        <fullName evidence="4 12">UDP-3-O-acyl-N-acetylglucosamine deacetylase</fullName>
        <shortName evidence="12">UDP-3-O-acyl-GlcNAc deacetylase</shortName>
        <ecNumber evidence="4 12">3.5.1.108</ecNumber>
    </recommendedName>
    <alternativeName>
        <fullName evidence="12">UDP-3-O-[R-3-hydroxymyristoyl]-N-acetylglucosamine deacetylase</fullName>
    </alternativeName>
</protein>
<evidence type="ECO:0000256" key="5">
    <source>
        <dbReference type="ARBA" id="ARBA00022516"/>
    </source>
</evidence>
<dbReference type="UniPathway" id="UPA00359">
    <property type="reaction ID" value="UER00478"/>
</dbReference>
<evidence type="ECO:0000313" key="15">
    <source>
        <dbReference type="Proteomes" id="UP000009374"/>
    </source>
</evidence>
<keyword evidence="8 12" id="KW-0378">Hydrolase</keyword>
<dbReference type="Gene3D" id="3.30.1700.10">
    <property type="entry name" value="lpxc deacetylase, domain 2"/>
    <property type="match status" value="1"/>
</dbReference>
<comment type="cofactor">
    <cofactor evidence="1 12">
        <name>Zn(2+)</name>
        <dbReference type="ChEBI" id="CHEBI:29105"/>
    </cofactor>
</comment>
<name>C6HVN5_9BACT</name>
<evidence type="ECO:0000256" key="1">
    <source>
        <dbReference type="ARBA" id="ARBA00001947"/>
    </source>
</evidence>
<keyword evidence="9 12" id="KW-0862">Zinc</keyword>
<dbReference type="HAMAP" id="MF_00388">
    <property type="entry name" value="LpxC"/>
    <property type="match status" value="1"/>
</dbReference>
<evidence type="ECO:0000256" key="9">
    <source>
        <dbReference type="ARBA" id="ARBA00022833"/>
    </source>
</evidence>
<evidence type="ECO:0000256" key="6">
    <source>
        <dbReference type="ARBA" id="ARBA00022556"/>
    </source>
</evidence>
<keyword evidence="6 12" id="KW-0441">Lipid A biosynthesis</keyword>